<dbReference type="AlphaFoldDB" id="A0A8E2DQE5"/>
<dbReference type="Proteomes" id="UP000250043">
    <property type="component" value="Unassembled WGS sequence"/>
</dbReference>
<dbReference type="Pfam" id="PF18803">
    <property type="entry name" value="CxC2"/>
    <property type="match status" value="1"/>
</dbReference>
<keyword evidence="3" id="KW-1185">Reference proteome</keyword>
<sequence>MNLGHGGRKCAAALEEPRWMTIVHSHGLDRIGVCFCACLDDDLEGTPHALQLIRHGLWPGSWDKPVTAFTFEVLKNFHLLSLQSQLTAQDFHRYLQRRTNNVQSDEVARTSLCNAGVHLAAGGQARWVGTKPSDGGSEPGNPVSVMSTTWYEHGPALARVARKYAIFGSVVYNNGWQLSTKPEKKRRDPNDFALTAGSAYFADVDDFAKYQQHLGPLEQEVSTCHKFGAMGYGGYRGRVSGTVGLGCAQHMFVLPGGGVDLQKGERSESRFVNVNFAMISGLQRWMSILLIISGYDINCQYRKKLRQEDKMVLGKSRHLAINQKSHNASCRYKFSYYWMPGAAMTDGEALEQIWAVLNGLASRMWEMSAGHRHDIINDHHSDMNVHRVHGIARSLTAKHNEALTKFQVMDEELQKLESKLPTEKLVEWKRAKVVYLTNVINLQMHEGLENPYELKQETALSRKQVFADLTQISSTNECALEWRGLIGVLEEEIELQELRIEISEDLHDDGQVEELSDELHTKIEWFHSRFDIWQELHNLFFWPLLWEPGTMHTKELKKLNTVWIDLPSMFDRRIITCKIMKEVVEIEHHLREGQAKDALAEIYIHLITKYSLKKQQRELVGQVPMTTMTIWEDSSWLEDIEDSTLKKFILDAVRVHWF</sequence>
<reference evidence="2 3" key="1">
    <citation type="submission" date="2016-07" db="EMBL/GenBank/DDBJ databases">
        <title>Draft genome of the white-rot fungus Obba rivulosa 3A-2.</title>
        <authorList>
            <consortium name="DOE Joint Genome Institute"/>
            <person name="Miettinen O."/>
            <person name="Riley R."/>
            <person name="Acob R."/>
            <person name="Barry K."/>
            <person name="Cullen D."/>
            <person name="De Vries R."/>
            <person name="Hainaut M."/>
            <person name="Hatakka A."/>
            <person name="Henrissat B."/>
            <person name="Hilden K."/>
            <person name="Kuo R."/>
            <person name="Labutti K."/>
            <person name="Lipzen A."/>
            <person name="Makela M.R."/>
            <person name="Sandor L."/>
            <person name="Spatafora J.W."/>
            <person name="Grigoriev I.V."/>
            <person name="Hibbett D.S."/>
        </authorList>
    </citation>
    <scope>NUCLEOTIDE SEQUENCE [LARGE SCALE GENOMIC DNA]</scope>
    <source>
        <strain evidence="2 3">3A-2</strain>
    </source>
</reference>
<gene>
    <name evidence="2" type="ORF">OBBRIDRAFT_801700</name>
</gene>
<dbReference type="Pfam" id="PF18758">
    <property type="entry name" value="KDZ"/>
    <property type="match status" value="1"/>
</dbReference>
<evidence type="ECO:0000259" key="1">
    <source>
        <dbReference type="Pfam" id="PF18803"/>
    </source>
</evidence>
<protein>
    <recommendedName>
        <fullName evidence="1">CxC2-like cysteine cluster KDZ transposase-associated domain-containing protein</fullName>
    </recommendedName>
</protein>
<dbReference type="PANTHER" id="PTHR33104:SF2">
    <property type="entry name" value="CXC3 LIKE CYSTEINE CLUSTER DOMAIN-CONTAINING PROTEIN"/>
    <property type="match status" value="1"/>
</dbReference>
<dbReference type="EMBL" id="KV722351">
    <property type="protein sequence ID" value="OCH93794.1"/>
    <property type="molecule type" value="Genomic_DNA"/>
</dbReference>
<dbReference type="OrthoDB" id="2750871at2759"/>
<dbReference type="InterPro" id="IPR041457">
    <property type="entry name" value="CxC2_KDZ-assoc"/>
</dbReference>
<dbReference type="InterPro" id="IPR040521">
    <property type="entry name" value="KDZ"/>
</dbReference>
<evidence type="ECO:0000313" key="2">
    <source>
        <dbReference type="EMBL" id="OCH93794.1"/>
    </source>
</evidence>
<proteinExistence type="predicted"/>
<feature type="domain" description="CxC2-like cysteine cluster KDZ transposase-associated" evidence="1">
    <location>
        <begin position="1"/>
        <end position="102"/>
    </location>
</feature>
<name>A0A8E2DQE5_9APHY</name>
<evidence type="ECO:0000313" key="3">
    <source>
        <dbReference type="Proteomes" id="UP000250043"/>
    </source>
</evidence>
<accession>A0A8E2DQE5</accession>
<dbReference type="PANTHER" id="PTHR33104">
    <property type="entry name" value="SI:DKEY-29D5.2"/>
    <property type="match status" value="1"/>
</dbReference>
<organism evidence="2 3">
    <name type="scientific">Obba rivulosa</name>
    <dbReference type="NCBI Taxonomy" id="1052685"/>
    <lineage>
        <taxon>Eukaryota</taxon>
        <taxon>Fungi</taxon>
        <taxon>Dikarya</taxon>
        <taxon>Basidiomycota</taxon>
        <taxon>Agaricomycotina</taxon>
        <taxon>Agaricomycetes</taxon>
        <taxon>Polyporales</taxon>
        <taxon>Gelatoporiaceae</taxon>
        <taxon>Obba</taxon>
    </lineage>
</organism>